<dbReference type="PROSITE" id="PS00027">
    <property type="entry name" value="HOMEOBOX_1"/>
    <property type="match status" value="1"/>
</dbReference>
<feature type="region of interest" description="Disordered" evidence="7">
    <location>
        <begin position="1"/>
        <end position="28"/>
    </location>
</feature>
<feature type="domain" description="Homeobox" evidence="8">
    <location>
        <begin position="55"/>
        <end position="115"/>
    </location>
</feature>
<dbReference type="OrthoDB" id="6159439at2759"/>
<dbReference type="InterPro" id="IPR017970">
    <property type="entry name" value="Homeobox_CS"/>
</dbReference>
<evidence type="ECO:0000313" key="11">
    <source>
        <dbReference type="RefSeq" id="XP_031553602.1"/>
    </source>
</evidence>
<dbReference type="GO" id="GO:0005634">
    <property type="term" value="C:nucleus"/>
    <property type="evidence" value="ECO:0007669"/>
    <property type="project" value="UniProtKB-SubCell"/>
</dbReference>
<dbReference type="GeneID" id="116290657"/>
<evidence type="ECO:0000256" key="1">
    <source>
        <dbReference type="ARBA" id="ARBA00005733"/>
    </source>
</evidence>
<comment type="similarity">
    <text evidence="1">Belongs to the paired homeobox family.</text>
</comment>
<evidence type="ECO:0000256" key="3">
    <source>
        <dbReference type="ARBA" id="ARBA00023155"/>
    </source>
</evidence>
<proteinExistence type="inferred from homology"/>
<keyword evidence="9" id="KW-1185">Reference proteome</keyword>
<dbReference type="InterPro" id="IPR001356">
    <property type="entry name" value="HD"/>
</dbReference>
<gene>
    <name evidence="10 11 12 13 14" type="primary">LOC116290657</name>
</gene>
<evidence type="ECO:0000256" key="5">
    <source>
        <dbReference type="PROSITE-ProRule" id="PRU00108"/>
    </source>
</evidence>
<evidence type="ECO:0000256" key="2">
    <source>
        <dbReference type="ARBA" id="ARBA00023125"/>
    </source>
</evidence>
<evidence type="ECO:0000313" key="13">
    <source>
        <dbReference type="RefSeq" id="XP_031553604.1"/>
    </source>
</evidence>
<keyword evidence="2 5" id="KW-0238">DNA-binding</keyword>
<evidence type="ECO:0000313" key="14">
    <source>
        <dbReference type="RefSeq" id="XP_031553605.1"/>
    </source>
</evidence>
<evidence type="ECO:0000259" key="8">
    <source>
        <dbReference type="PROSITE" id="PS50071"/>
    </source>
</evidence>
<feature type="DNA-binding region" description="Homeobox" evidence="5">
    <location>
        <begin position="57"/>
        <end position="116"/>
    </location>
</feature>
<dbReference type="RefSeq" id="XP_031553604.1">
    <property type="nucleotide sequence ID" value="XM_031697744.1"/>
</dbReference>
<dbReference type="SMART" id="SM00389">
    <property type="entry name" value="HOX"/>
    <property type="match status" value="1"/>
</dbReference>
<evidence type="ECO:0000256" key="4">
    <source>
        <dbReference type="ARBA" id="ARBA00023242"/>
    </source>
</evidence>
<evidence type="ECO:0000256" key="6">
    <source>
        <dbReference type="RuleBase" id="RU000682"/>
    </source>
</evidence>
<keyword evidence="4 5" id="KW-0539">Nucleus</keyword>
<dbReference type="SUPFAM" id="SSF46689">
    <property type="entry name" value="Homeodomain-like"/>
    <property type="match status" value="1"/>
</dbReference>
<dbReference type="Gene3D" id="1.10.10.60">
    <property type="entry name" value="Homeodomain-like"/>
    <property type="match status" value="1"/>
</dbReference>
<dbReference type="RefSeq" id="XP_031553601.1">
    <property type="nucleotide sequence ID" value="XM_031697741.1"/>
</dbReference>
<accession>A0A6P8HD65</accession>
<dbReference type="PANTHER" id="PTHR46639:SF2">
    <property type="entry name" value="DIENCEPHALON_MESENCEPHALON HOMEOBOX PROTEIN 1"/>
    <property type="match status" value="1"/>
</dbReference>
<keyword evidence="3 5" id="KW-0371">Homeobox</keyword>
<dbReference type="RefSeq" id="XP_031553605.1">
    <property type="nucleotide sequence ID" value="XM_031697745.1"/>
</dbReference>
<dbReference type="KEGG" id="aten:116290657"/>
<dbReference type="RefSeq" id="XP_031553602.1">
    <property type="nucleotide sequence ID" value="XM_031697742.1"/>
</dbReference>
<protein>
    <submittedName>
        <fullName evidence="10 11">Diencephalon/mesencephalon homeobox protein 1-A-like</fullName>
    </submittedName>
</protein>
<dbReference type="GO" id="GO:0000977">
    <property type="term" value="F:RNA polymerase II transcription regulatory region sequence-specific DNA binding"/>
    <property type="evidence" value="ECO:0007669"/>
    <property type="project" value="TreeGrafter"/>
</dbReference>
<dbReference type="PROSITE" id="PS50071">
    <property type="entry name" value="HOMEOBOX_2"/>
    <property type="match status" value="1"/>
</dbReference>
<dbReference type="InterPro" id="IPR052488">
    <property type="entry name" value="DMBX_homeobox"/>
</dbReference>
<dbReference type="CDD" id="cd00086">
    <property type="entry name" value="homeodomain"/>
    <property type="match status" value="1"/>
</dbReference>
<evidence type="ECO:0000313" key="12">
    <source>
        <dbReference type="RefSeq" id="XP_031553603.1"/>
    </source>
</evidence>
<organism evidence="9 10">
    <name type="scientific">Actinia tenebrosa</name>
    <name type="common">Australian red waratah sea anemone</name>
    <dbReference type="NCBI Taxonomy" id="6105"/>
    <lineage>
        <taxon>Eukaryota</taxon>
        <taxon>Metazoa</taxon>
        <taxon>Cnidaria</taxon>
        <taxon>Anthozoa</taxon>
        <taxon>Hexacorallia</taxon>
        <taxon>Actiniaria</taxon>
        <taxon>Actiniidae</taxon>
        <taxon>Actinia</taxon>
    </lineage>
</organism>
<dbReference type="RefSeq" id="XP_031553603.1">
    <property type="nucleotide sequence ID" value="XM_031697743.1"/>
</dbReference>
<feature type="compositionally biased region" description="Polar residues" evidence="7">
    <location>
        <begin position="1"/>
        <end position="12"/>
    </location>
</feature>
<reference evidence="10 11" key="1">
    <citation type="submission" date="2025-04" db="UniProtKB">
        <authorList>
            <consortium name="RefSeq"/>
        </authorList>
    </citation>
    <scope>IDENTIFICATION</scope>
    <source>
        <tissue evidence="10 11">Tentacle</tissue>
    </source>
</reference>
<evidence type="ECO:0000313" key="9">
    <source>
        <dbReference type="Proteomes" id="UP000515163"/>
    </source>
</evidence>
<dbReference type="AlphaFoldDB" id="A0A6P8HD65"/>
<evidence type="ECO:0000256" key="7">
    <source>
        <dbReference type="SAM" id="MobiDB-lite"/>
    </source>
</evidence>
<dbReference type="GO" id="GO:0000981">
    <property type="term" value="F:DNA-binding transcription factor activity, RNA polymerase II-specific"/>
    <property type="evidence" value="ECO:0007669"/>
    <property type="project" value="InterPro"/>
</dbReference>
<name>A0A6P8HD65_ACTTE</name>
<comment type="subcellular location">
    <subcellularLocation>
        <location evidence="5 6">Nucleus</location>
    </subcellularLocation>
</comment>
<dbReference type="Proteomes" id="UP000515163">
    <property type="component" value="Unplaced"/>
</dbReference>
<dbReference type="Pfam" id="PF00046">
    <property type="entry name" value="Homeodomain"/>
    <property type="match status" value="1"/>
</dbReference>
<dbReference type="FunFam" id="1.10.10.60:FF:000551">
    <property type="entry name" value="Predicted protein"/>
    <property type="match status" value="1"/>
</dbReference>
<dbReference type="PANTHER" id="PTHR46639">
    <property type="entry name" value="DIENCEPHALON/MESENCEPHALON HOMEOBOX PROTEIN 1"/>
    <property type="match status" value="1"/>
</dbReference>
<sequence length="221" mass="25291">MASDSPCTSFTIDNILRPDNPERTVQEPHSTARALTLAERLADIILEVHYGSSRAKHRRTRTAFTHQQLQVLEGTFSKTHYPDVVMREQLAAYINIPESRIQVWFKNRRAKYRKQVKEGEDPSSNKTFESSFIPLDPTWMMARGCYPTSPTFSSTYPSIQFNQCQLPWSLCPYTGTSSCSCREMNANSNASPHWPISYCTQSSMFGQPRRLEPGEQVTKKE</sequence>
<evidence type="ECO:0000313" key="10">
    <source>
        <dbReference type="RefSeq" id="XP_031553601.1"/>
    </source>
</evidence>
<dbReference type="InterPro" id="IPR009057">
    <property type="entry name" value="Homeodomain-like_sf"/>
</dbReference>